<evidence type="ECO:0000256" key="1">
    <source>
        <dbReference type="SAM" id="MobiDB-lite"/>
    </source>
</evidence>
<dbReference type="STRING" id="1628148.BI198_15810"/>
<evidence type="ECO:0000313" key="3">
    <source>
        <dbReference type="EMBL" id="OEY70858.1"/>
    </source>
</evidence>
<sequence length="1326" mass="147373">MSKIKQFSFFCLHKLWLALAISVVLLAVVISVLRYSLPYADNYKLQLEQFIAEKYSAEVKIGELSAGWQKFGPALLVKDLRLEHQGQTQLYIGETRVRLDFWRSLTSFKLTAQHFELSRLKYYVDADSLFSVENTTDLSDTPILTALEQLFFHQLTYFSVVDSQFILQDDSSDDVVVNISQLDWANHDKRHQGNGELSVAGVTNNTVSFILDLHGESWAKAQGQLYLQSDKLDVLPWFRRLVPTTQKLDYAKVNFQAWGAVKQGTLQRLQIELAENSLAWQRGGPQFLQLGAGQLLWQPIADGWSLASGYLTLSDQQQTWPEISFSLQKQDELWQGGINQFQLDAITPLANLFAEDIQLLQQLVRYQPSGYLQHLNWQLSQGLWQGSGEFSQLASSAVQDIPGVNDIQGSFVFDSELAKISLQGTDGRLEWAGLFAKPTNYISLDATAYLHYAPQQHWQLIMPALALQNDDLQIDAAIQFDGELKMLAQLRHLDAAKAKHYFPTRYMPETVASYLTEAIKAGELEQATVLWHGIASEFPFSQQQGVFQVQADLKQGVFAFQPDWPQLTELAVELWFENEAMLITSKSGKLLDIDVEQGVSAGITDLFHAEHLDIHIQRQVPAGAVTALMQQSPLANSLGATLQHLGASGLVSGDVNLQIGLDHAEVVASGNIAFNQASLGLQAPEMIIEQLTGELSFDNDIITANKLQLQWRGLPILANLNGKDTDAGYQLSLRLNGQQQAKQLALALYPAAEPLVEGTSAWQLQLALSLADTGFSYHAQLNSDLANTELLLPEPYNKTAAESRELSVTVYGNEHDADSKLALNYASNLYLHADIDRLQHNFKRAHLVLGPQDEVIPTDDFTISINLAQADFLSWFELIQQQLDVETSDEPAMLPYLSYIRGKIGQLQLPGDITLNNSVFEVNQFAEQWQLQLNAIEVASRWRFHKDWQQQGINAELDYLRLPWPLRAMTEAEIAILANAKQNVLEPQLWLLQLPPISVKCADCSIGSYRFGEVNAQAHSDANSWQLDSLTARYKKHQLDLTGSWQRGNNSVSNEGSGNGISQFSGGLTSPNFGGLLDEFQLTSAISGSSADINFNLNWPAAPNQFALAALNGEVDYKLGEGSLTEVSDKGSRLFSIFSLDSLLRKLRLDFRDVFSKGFFYNKMTGNLALTKGVAQTSNAAIDGVPGNLAIQGYADLVSSKLDYQMSFAPKVTSSLPIIIAWMVNPATGLAALALDEVFQSAEVISKINFTITGTIEDPIVTEVNRHSTEVPVPVRIAKPEHQSDHQPDHKPEYKPEHLPETKPELEPGTSVNLQSQQPQEQQSHG</sequence>
<dbReference type="RefSeq" id="WP_070050500.1">
    <property type="nucleotide sequence ID" value="NZ_CBCSDO010000002.1"/>
</dbReference>
<dbReference type="OrthoDB" id="9762238at2"/>
<dbReference type="Pfam" id="PF13116">
    <property type="entry name" value="YhdP"/>
    <property type="match status" value="1"/>
</dbReference>
<feature type="compositionally biased region" description="Basic and acidic residues" evidence="1">
    <location>
        <begin position="1278"/>
        <end position="1306"/>
    </location>
</feature>
<dbReference type="EMBL" id="MKEK01000001">
    <property type="protein sequence ID" value="OEY70858.1"/>
    <property type="molecule type" value="Genomic_DNA"/>
</dbReference>
<dbReference type="PANTHER" id="PTHR38690:SF1">
    <property type="entry name" value="PROTEASE"/>
    <property type="match status" value="1"/>
</dbReference>
<feature type="region of interest" description="Disordered" evidence="1">
    <location>
        <begin position="1275"/>
        <end position="1326"/>
    </location>
</feature>
<feature type="compositionally biased region" description="Low complexity" evidence="1">
    <location>
        <begin position="1315"/>
        <end position="1326"/>
    </location>
</feature>
<accession>A0A1E7QA20</accession>
<reference evidence="4" key="1">
    <citation type="submission" date="2016-09" db="EMBL/GenBank/DDBJ databases">
        <authorList>
            <person name="Wan X."/>
            <person name="Hou S."/>
        </authorList>
    </citation>
    <scope>NUCLEOTIDE SEQUENCE [LARGE SCALE GENOMIC DNA]</scope>
    <source>
        <strain evidence="4">KH87</strain>
    </source>
</reference>
<dbReference type="Proteomes" id="UP000242258">
    <property type="component" value="Unassembled WGS sequence"/>
</dbReference>
<dbReference type="NCBIfam" id="TIGR02099">
    <property type="entry name" value="YhdP family protein"/>
    <property type="match status" value="1"/>
</dbReference>
<proteinExistence type="predicted"/>
<evidence type="ECO:0000313" key="4">
    <source>
        <dbReference type="Proteomes" id="UP000242258"/>
    </source>
</evidence>
<comment type="caution">
    <text evidence="3">The sequence shown here is derived from an EMBL/GenBank/DDBJ whole genome shotgun (WGS) entry which is preliminary data.</text>
</comment>
<name>A0A1E7QA20_9GAMM</name>
<gene>
    <name evidence="3" type="ORF">BI198_15810</name>
</gene>
<organism evidence="3 4">
    <name type="scientific">Rheinheimera salexigens</name>
    <dbReference type="NCBI Taxonomy" id="1628148"/>
    <lineage>
        <taxon>Bacteria</taxon>
        <taxon>Pseudomonadati</taxon>
        <taxon>Pseudomonadota</taxon>
        <taxon>Gammaproteobacteria</taxon>
        <taxon>Chromatiales</taxon>
        <taxon>Chromatiaceae</taxon>
        <taxon>Rheinheimera</taxon>
    </lineage>
</organism>
<dbReference type="InterPro" id="IPR025263">
    <property type="entry name" value="YhdP_central"/>
</dbReference>
<dbReference type="PANTHER" id="PTHR38690">
    <property type="entry name" value="PROTEASE-RELATED"/>
    <property type="match status" value="1"/>
</dbReference>
<feature type="domain" description="YhdP central" evidence="2">
    <location>
        <begin position="10"/>
        <end position="1261"/>
    </location>
</feature>
<dbReference type="InterPro" id="IPR011836">
    <property type="entry name" value="YhdP"/>
</dbReference>
<evidence type="ECO:0000259" key="2">
    <source>
        <dbReference type="Pfam" id="PF13116"/>
    </source>
</evidence>
<protein>
    <submittedName>
        <fullName evidence="3">TIGR02099 family protein</fullName>
    </submittedName>
</protein>
<keyword evidence="4" id="KW-1185">Reference proteome</keyword>